<reference evidence="3" key="1">
    <citation type="submission" date="2021-02" db="EMBL/GenBank/DDBJ databases">
        <authorList>
            <person name="Nowell W R."/>
        </authorList>
    </citation>
    <scope>NUCLEOTIDE SEQUENCE</scope>
</reference>
<name>A0A814B5M0_ADIRI</name>
<dbReference type="EMBL" id="CAJNOR010007127">
    <property type="protein sequence ID" value="CAF1611368.1"/>
    <property type="molecule type" value="Genomic_DNA"/>
</dbReference>
<gene>
    <name evidence="3" type="ORF">EDS130_LOCUS10901</name>
    <name evidence="4" type="ORF">XAT740_LOCUS48939</name>
</gene>
<keyword evidence="2" id="KW-0812">Transmembrane</keyword>
<feature type="transmembrane region" description="Helical" evidence="2">
    <location>
        <begin position="99"/>
        <end position="122"/>
    </location>
</feature>
<evidence type="ECO:0000313" key="4">
    <source>
        <dbReference type="EMBL" id="CAF1611368.1"/>
    </source>
</evidence>
<evidence type="ECO:0000256" key="2">
    <source>
        <dbReference type="SAM" id="Phobius"/>
    </source>
</evidence>
<keyword evidence="2" id="KW-1133">Transmembrane helix</keyword>
<dbReference type="Proteomes" id="UP000663852">
    <property type="component" value="Unassembled WGS sequence"/>
</dbReference>
<keyword evidence="5" id="KW-1185">Reference proteome</keyword>
<dbReference type="EMBL" id="CAJNOJ010000038">
    <property type="protein sequence ID" value="CAF0923550.1"/>
    <property type="molecule type" value="Genomic_DNA"/>
</dbReference>
<feature type="compositionally biased region" description="Polar residues" evidence="1">
    <location>
        <begin position="42"/>
        <end position="51"/>
    </location>
</feature>
<organism evidence="3 6">
    <name type="scientific">Adineta ricciae</name>
    <name type="common">Rotifer</name>
    <dbReference type="NCBI Taxonomy" id="249248"/>
    <lineage>
        <taxon>Eukaryota</taxon>
        <taxon>Metazoa</taxon>
        <taxon>Spiralia</taxon>
        <taxon>Gnathifera</taxon>
        <taxon>Rotifera</taxon>
        <taxon>Eurotatoria</taxon>
        <taxon>Bdelloidea</taxon>
        <taxon>Adinetida</taxon>
        <taxon>Adinetidae</taxon>
        <taxon>Adineta</taxon>
    </lineage>
</organism>
<dbReference type="Proteomes" id="UP000663828">
    <property type="component" value="Unassembled WGS sequence"/>
</dbReference>
<sequence length="293" mass="31948">MNSIAVAWKNQYPDDLQFLPSRQILQSNLNKKTIKKVQFNCPPSTGTPQAFESSKSMHGSSKESNEFSFNHDNEYMSSADNFYDKWADDYAEPLCTLRALIITFIIAILIIIAVAIILGVILGTIKHSPRVTTLGLLNVNTTSTTFASLVTSNVLIGSQSGPPCTSYTSIDDPTRNVAYTGQSYGCDNGPIFNASNHGAWIRFVGSSGDIVVQTPVQQYKCSAFLQIWFNGTLPTTLGTSSNGTMCFSSGIFTCFSNYTAEVNYCIGGFYIYLLKPSVFCSARYCTTSSVPTG</sequence>
<dbReference type="AlphaFoldDB" id="A0A814B5M0"/>
<protein>
    <submittedName>
        <fullName evidence="3">Uncharacterized protein</fullName>
    </submittedName>
</protein>
<evidence type="ECO:0000313" key="3">
    <source>
        <dbReference type="EMBL" id="CAF0923550.1"/>
    </source>
</evidence>
<proteinExistence type="predicted"/>
<keyword evidence="2" id="KW-0472">Membrane</keyword>
<accession>A0A814B5M0</accession>
<dbReference type="OrthoDB" id="2015116at2759"/>
<evidence type="ECO:0000313" key="5">
    <source>
        <dbReference type="Proteomes" id="UP000663828"/>
    </source>
</evidence>
<comment type="caution">
    <text evidence="3">The sequence shown here is derived from an EMBL/GenBank/DDBJ whole genome shotgun (WGS) entry which is preliminary data.</text>
</comment>
<evidence type="ECO:0000313" key="6">
    <source>
        <dbReference type="Proteomes" id="UP000663852"/>
    </source>
</evidence>
<evidence type="ECO:0000256" key="1">
    <source>
        <dbReference type="SAM" id="MobiDB-lite"/>
    </source>
</evidence>
<feature type="region of interest" description="Disordered" evidence="1">
    <location>
        <begin position="42"/>
        <end position="65"/>
    </location>
</feature>